<evidence type="ECO:0000313" key="3">
    <source>
        <dbReference type="EMBL" id="RMD00256.1"/>
    </source>
</evidence>
<evidence type="ECO:0008006" key="5">
    <source>
        <dbReference type="Google" id="ProtNLM"/>
    </source>
</evidence>
<reference evidence="3 4" key="1">
    <citation type="submission" date="2018-10" db="EMBL/GenBank/DDBJ databases">
        <title>Genome-centric metagenomics revealed C2 chemical producing, CO utilizing Clostridium with novel acetogenic gene cluster.</title>
        <authorList>
            <person name="Kang H."/>
            <person name="Park B."/>
            <person name="Choi I.G."/>
            <person name="Chang I.S."/>
        </authorList>
    </citation>
    <scope>NUCLEOTIDE SEQUENCE [LARGE SCALE GENOMIC DNA]</scope>
    <source>
        <strain evidence="3 4">H21-9</strain>
    </source>
</reference>
<dbReference type="Proteomes" id="UP000277999">
    <property type="component" value="Unassembled WGS sequence"/>
</dbReference>
<evidence type="ECO:0000256" key="2">
    <source>
        <dbReference type="SAM" id="Phobius"/>
    </source>
</evidence>
<feature type="transmembrane region" description="Helical" evidence="2">
    <location>
        <begin position="218"/>
        <end position="237"/>
    </location>
</feature>
<keyword evidence="2" id="KW-0812">Transmembrane</keyword>
<gene>
    <name evidence="3" type="ORF">D9O40_10520</name>
</gene>
<dbReference type="AlphaFoldDB" id="A0A3M0SPG8"/>
<keyword evidence="2" id="KW-0472">Membrane</keyword>
<feature type="region of interest" description="Disordered" evidence="1">
    <location>
        <begin position="400"/>
        <end position="424"/>
    </location>
</feature>
<dbReference type="Gene3D" id="1.10.510.10">
    <property type="entry name" value="Transferase(Phosphotransferase) domain 1"/>
    <property type="match status" value="1"/>
</dbReference>
<feature type="compositionally biased region" description="Basic and acidic residues" evidence="1">
    <location>
        <begin position="404"/>
        <end position="424"/>
    </location>
</feature>
<protein>
    <recommendedName>
        <fullName evidence="5">Type VII secretion protein EssB</fullName>
    </recommendedName>
</protein>
<accession>A0A3M0SPG8</accession>
<keyword evidence="2" id="KW-1133">Transmembrane helix</keyword>
<sequence>MESLKILLIDDLTAYSKGNEYVVHINDSKVLAENIGELEGLKKDNEYCFPLTSIDHEGQKYILKYSIEEGYKPIIRAKKYSKVLRLSLLERILDIKPLEKFEDKVLLHPQNIFFKDLKTIKFMYRSNKLIPYSHNYTELEQYKLISMSMLSEFSFEKFKINKNSLLNKAKDNFLFKIDKAQSIQELHEVITQKLNDDETKHFADIEIEKKVNIRKRTVTLVTSGAIVLIILVGSLAVNKISTNKVKEAYSNKIELADNKANAYKDLSLGDYESGVDLLKKIGYTKSDIADVYLKFGQYDNAIKEDKNSTGKVIKQMYKDKKEKKILDLKENSSYINTEKQIVNYNYNYLLAGKELISDKEQLKRLAFAFIAHNNVVDAEDVNSKLKDKNVTKAINEKNATNKVNELKDNMGKEPDPNKKADIQKQIDELTNKYLKDKK</sequence>
<organism evidence="3 4">
    <name type="scientific">Clostridium autoethanogenum</name>
    <dbReference type="NCBI Taxonomy" id="84023"/>
    <lineage>
        <taxon>Bacteria</taxon>
        <taxon>Bacillati</taxon>
        <taxon>Bacillota</taxon>
        <taxon>Clostridia</taxon>
        <taxon>Eubacteriales</taxon>
        <taxon>Clostridiaceae</taxon>
        <taxon>Clostridium</taxon>
    </lineage>
</organism>
<dbReference type="EMBL" id="RFAQ01000030">
    <property type="protein sequence ID" value="RMD00256.1"/>
    <property type="molecule type" value="Genomic_DNA"/>
</dbReference>
<evidence type="ECO:0000313" key="4">
    <source>
        <dbReference type="Proteomes" id="UP000277999"/>
    </source>
</evidence>
<comment type="caution">
    <text evidence="3">The sequence shown here is derived from an EMBL/GenBank/DDBJ whole genome shotgun (WGS) entry which is preliminary data.</text>
</comment>
<proteinExistence type="predicted"/>
<evidence type="ECO:0000256" key="1">
    <source>
        <dbReference type="SAM" id="MobiDB-lite"/>
    </source>
</evidence>
<name>A0A3M0SPG8_9CLOT</name>